<feature type="signal peptide" evidence="1">
    <location>
        <begin position="1"/>
        <end position="25"/>
    </location>
</feature>
<dbReference type="STRING" id="380244.SAMN05216298_2984"/>
<name>A0A1G9I1X2_9ACTN</name>
<reference evidence="3" key="1">
    <citation type="submission" date="2016-10" db="EMBL/GenBank/DDBJ databases">
        <authorList>
            <person name="Varghese N."/>
            <person name="Submissions S."/>
        </authorList>
    </citation>
    <scope>NUCLEOTIDE SEQUENCE [LARGE SCALE GENOMIC DNA]</scope>
    <source>
        <strain evidence="3">CGMCC 4.3147</strain>
    </source>
</reference>
<proteinExistence type="predicted"/>
<feature type="chain" id="PRO_5039036522" evidence="1">
    <location>
        <begin position="26"/>
        <end position="254"/>
    </location>
</feature>
<dbReference type="RefSeq" id="WP_218126481.1">
    <property type="nucleotide sequence ID" value="NZ_FNGF01000004.1"/>
</dbReference>
<accession>A0A1G9I1X2</accession>
<dbReference type="AlphaFoldDB" id="A0A1G9I1X2"/>
<evidence type="ECO:0000256" key="1">
    <source>
        <dbReference type="SAM" id="SignalP"/>
    </source>
</evidence>
<evidence type="ECO:0000313" key="2">
    <source>
        <dbReference type="EMBL" id="SDL19238.1"/>
    </source>
</evidence>
<dbReference type="Proteomes" id="UP000198662">
    <property type="component" value="Unassembled WGS sequence"/>
</dbReference>
<protein>
    <submittedName>
        <fullName evidence="2">Uncharacterized protein</fullName>
    </submittedName>
</protein>
<keyword evidence="1" id="KW-0732">Signal</keyword>
<sequence length="254" mass="26398">MRIRTRIAAAAGVMAVASATGIAVAALAAPAPDGPEAAEEVLLGQGSDHLPSITADDWVTYADHVVVVEAVSEQALEPDAVEVERGEGVIGRIVSLTVEDVLWSREGAPQPAPATWEYSGLGWTFTDGDLEDPIEMALDGFPRVEVGHEYVMAIRWEEAVCTDDGDGVPAQWRGLGEGSEVPFDEGVLGNGESEGTVQDAAAFAESPDVHLDEGVEELLVGEGADAIVAALTEATADTAALTEVQEFAAANSCE</sequence>
<organism evidence="2 3">
    <name type="scientific">Glycomyces sambucus</name>
    <dbReference type="NCBI Taxonomy" id="380244"/>
    <lineage>
        <taxon>Bacteria</taxon>
        <taxon>Bacillati</taxon>
        <taxon>Actinomycetota</taxon>
        <taxon>Actinomycetes</taxon>
        <taxon>Glycomycetales</taxon>
        <taxon>Glycomycetaceae</taxon>
        <taxon>Glycomyces</taxon>
    </lineage>
</organism>
<evidence type="ECO:0000313" key="3">
    <source>
        <dbReference type="Proteomes" id="UP000198662"/>
    </source>
</evidence>
<dbReference type="EMBL" id="FNGF01000004">
    <property type="protein sequence ID" value="SDL19238.1"/>
    <property type="molecule type" value="Genomic_DNA"/>
</dbReference>
<gene>
    <name evidence="2" type="ORF">SAMN05216298_2984</name>
</gene>
<keyword evidence="3" id="KW-1185">Reference proteome</keyword>